<gene>
    <name evidence="18" type="ORF">SSX86_007325</name>
</gene>
<dbReference type="InterPro" id="IPR002225">
    <property type="entry name" value="3Beta_OHSteriod_DH/Estase"/>
</dbReference>
<evidence type="ECO:0000313" key="18">
    <source>
        <dbReference type="EMBL" id="KAK9073003.1"/>
    </source>
</evidence>
<dbReference type="Pfam" id="PF01073">
    <property type="entry name" value="3Beta_HSD"/>
    <property type="match status" value="1"/>
</dbReference>
<dbReference type="GO" id="GO:0005789">
    <property type="term" value="C:endoplasmic reticulum membrane"/>
    <property type="evidence" value="ECO:0007669"/>
    <property type="project" value="UniProtKB-SubCell"/>
</dbReference>
<evidence type="ECO:0000256" key="15">
    <source>
        <dbReference type="RuleBase" id="RU363132"/>
    </source>
</evidence>
<evidence type="ECO:0000256" key="12">
    <source>
        <dbReference type="ARBA" id="ARBA00023166"/>
    </source>
</evidence>
<feature type="domain" description="Reticulon" evidence="17">
    <location>
        <begin position="381"/>
        <end position="547"/>
    </location>
</feature>
<evidence type="ECO:0000256" key="16">
    <source>
        <dbReference type="SAM" id="MobiDB-lite"/>
    </source>
</evidence>
<sequence>MADSREPWCLVTGGRGFAARHLVEMLIRYAIYSVRIADLGPDIKLETDEEKGILGQALCSGRAQYVSMDLRNKSQVYKACDGVEVVFHMAAPDSSINNQKLHYSVNVHGTKNIIDACTVLNVKRLIYTSSPSVVFDGKHGIFDGVESMPYPAKHNDSYSSTKAEGEALVIKANGMNGLLTCCIRPSSIFGPGDKLLVPSLVAAARKGKSKFIIGDGKNMYDFTYVENVAHAHVCAERALASGGTVSKRASGEAYFITNMEPIRFWEFMSLILEGLGYERPKTKIPAYIMMPIAHLIERIYHVLAPYGMKVPQLTPSRIRLLTCNRTFSSLKASDRLGYRPLVPLQEGLKRTIESYSDLRAEVFLKNKRASKAATCLGNGIVADIILWRDMKLTFSTLLILYAFYVNLVVPGNTMITAISKVFIMASIFLFIQGKLPDTLMGYSIEKISESNFRPTDTISRQTALSFVSSWNHAVNSLKSISSGSDSILFFKMALSLFILALIGSMSMQSFFTKVIPFAFVAFYIYEQKEDEIDGFLQRVLPVGRLSNPNLESLNPHPDNKHKVFLSILSKRESYCVILSIWNHGHVCYQLSAFQGILKPTHHHHHLHTITTTTTPPPTPPPPPHHHQHHHHHTTTTTTTTTPLPPPPPSPPPTPPPPPPLPPPPPPSPPPTPPPLTPPPHHHHTPPPPPPPPPPHYHRHRATVAAATATTATATTTTTPPPLTPPPHRHHATTTTTPPPPPPHYHRTTSIAAAPPPPPPPPTPPPHYHHHHRHHHHYTTATTTTTTITATTTTTATPHHDHYHATTTTTTTPPPPLPSLPPTPLPPHHYHHTITTTTTITATNTTTPPLPPPPTPPPPPPPPPPPFYLSFYITDLQTTSSAADMKSDEIRPQTVFVCKNK</sequence>
<evidence type="ECO:0000256" key="11">
    <source>
        <dbReference type="ARBA" id="ARBA00023136"/>
    </source>
</evidence>
<dbReference type="GO" id="GO:0016126">
    <property type="term" value="P:sterol biosynthetic process"/>
    <property type="evidence" value="ECO:0007669"/>
    <property type="project" value="UniProtKB-KW"/>
</dbReference>
<keyword evidence="4 15" id="KW-0256">Endoplasmic reticulum</keyword>
<feature type="compositionally biased region" description="Basic residues" evidence="16">
    <location>
        <begin position="623"/>
        <end position="633"/>
    </location>
</feature>
<evidence type="ECO:0000256" key="13">
    <source>
        <dbReference type="ARBA" id="ARBA00023221"/>
    </source>
</evidence>
<evidence type="ECO:0000259" key="17">
    <source>
        <dbReference type="PROSITE" id="PS50845"/>
    </source>
</evidence>
<keyword evidence="8" id="KW-0756">Sterol biosynthesis</keyword>
<evidence type="ECO:0000256" key="3">
    <source>
        <dbReference type="ARBA" id="ARBA00022692"/>
    </source>
</evidence>
<evidence type="ECO:0000256" key="8">
    <source>
        <dbReference type="ARBA" id="ARBA00023011"/>
    </source>
</evidence>
<dbReference type="PANTHER" id="PTHR43245">
    <property type="entry name" value="BIFUNCTIONAL POLYMYXIN RESISTANCE PROTEIN ARNA"/>
    <property type="match status" value="1"/>
</dbReference>
<comment type="caution">
    <text evidence="18">The sequence shown here is derived from an EMBL/GenBank/DDBJ whole genome shotgun (WGS) entry which is preliminary data.</text>
</comment>
<dbReference type="PANTHER" id="PTHR43245:SF51">
    <property type="entry name" value="SHORT CHAIN DEHYDROGENASE_REDUCTASE FAMILY 42E, MEMBER 2"/>
    <property type="match status" value="1"/>
</dbReference>
<dbReference type="EMBL" id="JBCNJP010000009">
    <property type="protein sequence ID" value="KAK9073003.1"/>
    <property type="molecule type" value="Genomic_DNA"/>
</dbReference>
<dbReference type="InterPro" id="IPR036291">
    <property type="entry name" value="NAD(P)-bd_dom_sf"/>
</dbReference>
<protein>
    <recommendedName>
        <fullName evidence="15">Reticulon-like protein</fullName>
    </recommendedName>
</protein>
<keyword evidence="5" id="KW-0752">Steroid biosynthesis</keyword>
<evidence type="ECO:0000256" key="10">
    <source>
        <dbReference type="ARBA" id="ARBA00023098"/>
    </source>
</evidence>
<feature type="compositionally biased region" description="Pro residues" evidence="16">
    <location>
        <begin position="847"/>
        <end position="866"/>
    </location>
</feature>
<organism evidence="18 19">
    <name type="scientific">Deinandra increscens subsp. villosa</name>
    <dbReference type="NCBI Taxonomy" id="3103831"/>
    <lineage>
        <taxon>Eukaryota</taxon>
        <taxon>Viridiplantae</taxon>
        <taxon>Streptophyta</taxon>
        <taxon>Embryophyta</taxon>
        <taxon>Tracheophyta</taxon>
        <taxon>Spermatophyta</taxon>
        <taxon>Magnoliopsida</taxon>
        <taxon>eudicotyledons</taxon>
        <taxon>Gunneridae</taxon>
        <taxon>Pentapetalae</taxon>
        <taxon>asterids</taxon>
        <taxon>campanulids</taxon>
        <taxon>Asterales</taxon>
        <taxon>Asteraceae</taxon>
        <taxon>Asteroideae</taxon>
        <taxon>Heliantheae alliance</taxon>
        <taxon>Madieae</taxon>
        <taxon>Madiinae</taxon>
        <taxon>Deinandra</taxon>
    </lineage>
</organism>
<evidence type="ECO:0000256" key="14">
    <source>
        <dbReference type="ARBA" id="ARBA00060653"/>
    </source>
</evidence>
<dbReference type="Pfam" id="PF02453">
    <property type="entry name" value="Reticulon"/>
    <property type="match status" value="1"/>
</dbReference>
<proteinExistence type="inferred from homology"/>
<evidence type="ECO:0000256" key="9">
    <source>
        <dbReference type="ARBA" id="ARBA00023027"/>
    </source>
</evidence>
<evidence type="ECO:0000256" key="5">
    <source>
        <dbReference type="ARBA" id="ARBA00022955"/>
    </source>
</evidence>
<keyword evidence="12" id="KW-1207">Sterol metabolism</keyword>
<evidence type="ECO:0000256" key="2">
    <source>
        <dbReference type="ARBA" id="ARBA00009219"/>
    </source>
</evidence>
<dbReference type="PRINTS" id="PR01217">
    <property type="entry name" value="PRICHEXTENSN"/>
</dbReference>
<accession>A0AAP0H2Z6</accession>
<keyword evidence="9" id="KW-0520">NAD</keyword>
<feature type="transmembrane region" description="Helical" evidence="15">
    <location>
        <begin position="392"/>
        <end position="409"/>
    </location>
</feature>
<keyword evidence="10" id="KW-0443">Lipid metabolism</keyword>
<dbReference type="InterPro" id="IPR050177">
    <property type="entry name" value="Lipid_A_modif_metabolic_enz"/>
</dbReference>
<feature type="compositionally biased region" description="Low complexity" evidence="16">
    <location>
        <begin position="778"/>
        <end position="796"/>
    </location>
</feature>
<dbReference type="Gene3D" id="3.40.50.720">
    <property type="entry name" value="NAD(P)-binding Rossmann-like Domain"/>
    <property type="match status" value="1"/>
</dbReference>
<dbReference type="AlphaFoldDB" id="A0AAP0H2Z6"/>
<feature type="transmembrane region" description="Helical" evidence="15">
    <location>
        <begin position="488"/>
        <end position="507"/>
    </location>
</feature>
<dbReference type="PROSITE" id="PS50845">
    <property type="entry name" value="RETICULON"/>
    <property type="match status" value="1"/>
</dbReference>
<feature type="compositionally biased region" description="Pro residues" evidence="16">
    <location>
        <begin position="811"/>
        <end position="826"/>
    </location>
</feature>
<reference evidence="18 19" key="1">
    <citation type="submission" date="2024-04" db="EMBL/GenBank/DDBJ databases">
        <title>The reference genome of an endangered Asteraceae, Deinandra increscens subsp. villosa, native to the Central Coast of California.</title>
        <authorList>
            <person name="Guilliams M."/>
            <person name="Hasenstab-Lehman K."/>
            <person name="Meyer R."/>
            <person name="Mcevoy S."/>
        </authorList>
    </citation>
    <scope>NUCLEOTIDE SEQUENCE [LARGE SCALE GENOMIC DNA]</scope>
    <source>
        <tissue evidence="18">Leaf</tissue>
    </source>
</reference>
<keyword evidence="19" id="KW-1185">Reference proteome</keyword>
<evidence type="ECO:0000256" key="6">
    <source>
        <dbReference type="ARBA" id="ARBA00022989"/>
    </source>
</evidence>
<name>A0AAP0H2Z6_9ASTR</name>
<evidence type="ECO:0000256" key="7">
    <source>
        <dbReference type="ARBA" id="ARBA00023002"/>
    </source>
</evidence>
<feature type="compositionally biased region" description="Low complexity" evidence="16">
    <location>
        <begin position="832"/>
        <end position="846"/>
    </location>
</feature>
<dbReference type="FunFam" id="3.40.50.720:FF:000273">
    <property type="entry name" value="Reticulon-like protein"/>
    <property type="match status" value="1"/>
</dbReference>
<evidence type="ECO:0000313" key="19">
    <source>
        <dbReference type="Proteomes" id="UP001408789"/>
    </source>
</evidence>
<keyword evidence="11 15" id="KW-0472">Membrane</keyword>
<dbReference type="Proteomes" id="UP001408789">
    <property type="component" value="Unassembled WGS sequence"/>
</dbReference>
<feature type="compositionally biased region" description="Pro residues" evidence="16">
    <location>
        <begin position="753"/>
        <end position="765"/>
    </location>
</feature>
<keyword evidence="13" id="KW-0753">Steroid metabolism</keyword>
<dbReference type="SUPFAM" id="SSF51735">
    <property type="entry name" value="NAD(P)-binding Rossmann-fold domains"/>
    <property type="match status" value="1"/>
</dbReference>
<dbReference type="InterPro" id="IPR003388">
    <property type="entry name" value="Reticulon"/>
</dbReference>
<dbReference type="GO" id="GO:0016616">
    <property type="term" value="F:oxidoreductase activity, acting on the CH-OH group of donors, NAD or NADP as acceptor"/>
    <property type="evidence" value="ECO:0007669"/>
    <property type="project" value="InterPro"/>
</dbReference>
<comment type="similarity">
    <text evidence="2">Belongs to the 3-beta-HSD family.</text>
</comment>
<feature type="compositionally biased region" description="Basic residues" evidence="16">
    <location>
        <begin position="766"/>
        <end position="777"/>
    </location>
</feature>
<comment type="subcellular location">
    <subcellularLocation>
        <location evidence="1 15">Endoplasmic reticulum membrane</location>
        <topology evidence="1 15">Multi-pass membrane protein</topology>
    </subcellularLocation>
</comment>
<feature type="region of interest" description="Disordered" evidence="16">
    <location>
        <begin position="604"/>
        <end position="866"/>
    </location>
</feature>
<keyword evidence="5" id="KW-0444">Lipid biosynthesis</keyword>
<feature type="compositionally biased region" description="Pro residues" evidence="16">
    <location>
        <begin position="642"/>
        <end position="678"/>
    </location>
</feature>
<evidence type="ECO:0000256" key="1">
    <source>
        <dbReference type="ARBA" id="ARBA00004477"/>
    </source>
</evidence>
<comment type="pathway">
    <text evidence="14">Steroid biosynthesis; zymosterol biosynthesis; zymosterol from lanosterol: step 4/6.</text>
</comment>
<evidence type="ECO:0000256" key="4">
    <source>
        <dbReference type="ARBA" id="ARBA00022824"/>
    </source>
</evidence>
<keyword evidence="3 15" id="KW-0812">Transmembrane</keyword>
<keyword evidence="7" id="KW-0560">Oxidoreductase</keyword>
<keyword evidence="6 15" id="KW-1133">Transmembrane helix</keyword>
<feature type="compositionally biased region" description="Low complexity" evidence="16">
    <location>
        <begin position="702"/>
        <end position="717"/>
    </location>
</feature>
<feature type="compositionally biased region" description="Pro residues" evidence="16">
    <location>
        <begin position="685"/>
        <end position="694"/>
    </location>
</feature>